<feature type="chain" id="PRO_5046816555" description="DUF3558 domain-containing protein" evidence="1">
    <location>
        <begin position="22"/>
        <end position="145"/>
    </location>
</feature>
<name>A0ABS2DTS6_9BURK</name>
<reference evidence="2 3" key="1">
    <citation type="journal article" date="2021" name="Sci. Rep.">
        <title>The distribution of antibiotic resistance genes in chicken gut microbiota commensals.</title>
        <authorList>
            <person name="Juricova H."/>
            <person name="Matiasovicova J."/>
            <person name="Kubasova T."/>
            <person name="Cejkova D."/>
            <person name="Rychlik I."/>
        </authorList>
    </citation>
    <scope>NUCLEOTIDE SEQUENCE [LARGE SCALE GENOMIC DNA]</scope>
    <source>
        <strain evidence="2 3">An829</strain>
    </source>
</reference>
<evidence type="ECO:0008006" key="4">
    <source>
        <dbReference type="Google" id="ProtNLM"/>
    </source>
</evidence>
<dbReference type="Proteomes" id="UP000715095">
    <property type="component" value="Unassembled WGS sequence"/>
</dbReference>
<organism evidence="2 3">
    <name type="scientific">Sutterella massiliensis</name>
    <dbReference type="NCBI Taxonomy" id="1816689"/>
    <lineage>
        <taxon>Bacteria</taxon>
        <taxon>Pseudomonadati</taxon>
        <taxon>Pseudomonadota</taxon>
        <taxon>Betaproteobacteria</taxon>
        <taxon>Burkholderiales</taxon>
        <taxon>Sutterellaceae</taxon>
        <taxon>Sutterella</taxon>
    </lineage>
</organism>
<protein>
    <recommendedName>
        <fullName evidence="4">DUF3558 domain-containing protein</fullName>
    </recommendedName>
</protein>
<evidence type="ECO:0000313" key="3">
    <source>
        <dbReference type="Proteomes" id="UP000715095"/>
    </source>
</evidence>
<keyword evidence="1" id="KW-0732">Signal</keyword>
<proteinExistence type="predicted"/>
<keyword evidence="3" id="KW-1185">Reference proteome</keyword>
<evidence type="ECO:0000256" key="1">
    <source>
        <dbReference type="SAM" id="SignalP"/>
    </source>
</evidence>
<comment type="caution">
    <text evidence="2">The sequence shown here is derived from an EMBL/GenBank/DDBJ whole genome shotgun (WGS) entry which is preliminary data.</text>
</comment>
<dbReference type="PROSITE" id="PS51257">
    <property type="entry name" value="PROKAR_LIPOPROTEIN"/>
    <property type="match status" value="1"/>
</dbReference>
<gene>
    <name evidence="2" type="ORF">H6A60_09725</name>
</gene>
<evidence type="ECO:0000313" key="2">
    <source>
        <dbReference type="EMBL" id="MBM6704761.1"/>
    </source>
</evidence>
<feature type="signal peptide" evidence="1">
    <location>
        <begin position="1"/>
        <end position="21"/>
    </location>
</feature>
<sequence length="145" mass="15487">MVKKLALVAASSAVLLLSACAGTAPTVAEPEMPAPVQTANVLLVRSLVLPIDPSIKLEQAFAEFGACRPGTQEWAETDAGNVQFSCSYDDGTIIQFDFTVAGDKSVKLRQFTFTAMNDAEFAGVSLRGPDAEDALKNVYRNQPLF</sequence>
<dbReference type="EMBL" id="JACJJC010000018">
    <property type="protein sequence ID" value="MBM6704761.1"/>
    <property type="molecule type" value="Genomic_DNA"/>
</dbReference>
<accession>A0ABS2DTS6</accession>